<keyword evidence="3" id="KW-0378">Hydrolase</keyword>
<evidence type="ECO:0000256" key="2">
    <source>
        <dbReference type="ARBA" id="ARBA00012729"/>
    </source>
</evidence>
<dbReference type="InterPro" id="IPR001223">
    <property type="entry name" value="Glyco_hydro18_cat"/>
</dbReference>
<dbReference type="GO" id="GO:0006032">
    <property type="term" value="P:chitin catabolic process"/>
    <property type="evidence" value="ECO:0007669"/>
    <property type="project" value="UniProtKB-KW"/>
</dbReference>
<evidence type="ECO:0000256" key="1">
    <source>
        <dbReference type="ARBA" id="ARBA00000822"/>
    </source>
</evidence>
<evidence type="ECO:0000256" key="6">
    <source>
        <dbReference type="ARBA" id="ARBA00023277"/>
    </source>
</evidence>
<gene>
    <name evidence="11" type="ORF">SLEP1_g2344</name>
</gene>
<dbReference type="Proteomes" id="UP001054252">
    <property type="component" value="Unassembled WGS sequence"/>
</dbReference>
<accession>A0AAV5HND9</accession>
<comment type="similarity">
    <text evidence="9">Belongs to the glycosyl hydrolase 18 family. Chitinase class III subfamily.</text>
</comment>
<dbReference type="PANTHER" id="PTHR45708">
    <property type="entry name" value="ENDOCHITINASE"/>
    <property type="match status" value="1"/>
</dbReference>
<dbReference type="InterPro" id="IPR045321">
    <property type="entry name" value="Cts1-like"/>
</dbReference>
<keyword evidence="4" id="KW-0146">Chitin degradation</keyword>
<evidence type="ECO:0000256" key="3">
    <source>
        <dbReference type="ARBA" id="ARBA00022801"/>
    </source>
</evidence>
<sequence>MYQTFTDMKIRFIFKQVTIYGVATLRSPGTKDMHVFVENNQTAPKADAGGIAIYWGQSNLEDEGTLADTCDTGNYNFVNIAFLPKFGNGQTPMMNLAGHCNTTSSRCSYLSYQIKSCQEDGIKVFLSIGGSTGSYNLSSANNAKQVADYLWNNFLGGQSSNRPLVDAVLNGIDVDIDGRTNQHWDDLASYLTRYRNQGKKVYLTAAPHCPFPDPSLGDALKTGLFDYVWIKFYNNPSCEYKFGNTANLVDAWNQWTQNIPVSKFFLGLPVAPDAALSGFISIHNLTSEVLPAIKGAPKYGGVMLWSRYSD</sequence>
<keyword evidence="12" id="KW-1185">Reference proteome</keyword>
<dbReference type="EMBL" id="BPVZ01000002">
    <property type="protein sequence ID" value="GKU88032.1"/>
    <property type="molecule type" value="Genomic_DNA"/>
</dbReference>
<proteinExistence type="inferred from homology"/>
<dbReference type="GO" id="GO:0008843">
    <property type="term" value="F:endochitinase activity"/>
    <property type="evidence" value="ECO:0007669"/>
    <property type="project" value="UniProtKB-EC"/>
</dbReference>
<dbReference type="CDD" id="cd02877">
    <property type="entry name" value="GH18_hevamine_XipI_class_III"/>
    <property type="match status" value="1"/>
</dbReference>
<dbReference type="InterPro" id="IPR050542">
    <property type="entry name" value="Glycosyl_Hydrlase18_Chitinase"/>
</dbReference>
<dbReference type="SUPFAM" id="SSF51445">
    <property type="entry name" value="(Trans)glycosidases"/>
    <property type="match status" value="1"/>
</dbReference>
<keyword evidence="8" id="KW-0624">Polysaccharide degradation</keyword>
<dbReference type="FunFam" id="3.20.20.80:FF:000015">
    <property type="entry name" value="Acidic endochitinase SE2"/>
    <property type="match status" value="1"/>
</dbReference>
<dbReference type="Pfam" id="PF00704">
    <property type="entry name" value="Glyco_hydro_18"/>
    <property type="match status" value="1"/>
</dbReference>
<dbReference type="Gene3D" id="3.20.20.80">
    <property type="entry name" value="Glycosidases"/>
    <property type="match status" value="1"/>
</dbReference>
<dbReference type="EC" id="3.2.1.14" evidence="2"/>
<dbReference type="GO" id="GO:0005576">
    <property type="term" value="C:extracellular region"/>
    <property type="evidence" value="ECO:0007669"/>
    <property type="project" value="TreeGrafter"/>
</dbReference>
<reference evidence="11 12" key="1">
    <citation type="journal article" date="2021" name="Commun. Biol.">
        <title>The genome of Shorea leprosula (Dipterocarpaceae) highlights the ecological relevance of drought in aseasonal tropical rainforests.</title>
        <authorList>
            <person name="Ng K.K.S."/>
            <person name="Kobayashi M.J."/>
            <person name="Fawcett J.A."/>
            <person name="Hatakeyama M."/>
            <person name="Paape T."/>
            <person name="Ng C.H."/>
            <person name="Ang C.C."/>
            <person name="Tnah L.H."/>
            <person name="Lee C.T."/>
            <person name="Nishiyama T."/>
            <person name="Sese J."/>
            <person name="O'Brien M.J."/>
            <person name="Copetti D."/>
            <person name="Mohd Noor M.I."/>
            <person name="Ong R.C."/>
            <person name="Putra M."/>
            <person name="Sireger I.Z."/>
            <person name="Indrioko S."/>
            <person name="Kosugi Y."/>
            <person name="Izuno A."/>
            <person name="Isagi Y."/>
            <person name="Lee S.L."/>
            <person name="Shimizu K.K."/>
        </authorList>
    </citation>
    <scope>NUCLEOTIDE SEQUENCE [LARGE SCALE GENOMIC DNA]</scope>
    <source>
        <strain evidence="11">214</strain>
    </source>
</reference>
<keyword evidence="7" id="KW-0326">Glycosidase</keyword>
<comment type="caution">
    <text evidence="11">The sequence shown here is derived from an EMBL/GenBank/DDBJ whole genome shotgun (WGS) entry which is preliminary data.</text>
</comment>
<dbReference type="GO" id="GO:0000272">
    <property type="term" value="P:polysaccharide catabolic process"/>
    <property type="evidence" value="ECO:0007669"/>
    <property type="project" value="UniProtKB-KW"/>
</dbReference>
<dbReference type="AlphaFoldDB" id="A0AAV5HND9"/>
<dbReference type="PROSITE" id="PS51910">
    <property type="entry name" value="GH18_2"/>
    <property type="match status" value="1"/>
</dbReference>
<comment type="catalytic activity">
    <reaction evidence="1">
        <text>Random endo-hydrolysis of N-acetyl-beta-D-glucosaminide (1-&gt;4)-beta-linkages in chitin and chitodextrins.</text>
        <dbReference type="EC" id="3.2.1.14"/>
    </reaction>
</comment>
<feature type="domain" description="GH18" evidence="10">
    <location>
        <begin position="49"/>
        <end position="310"/>
    </location>
</feature>
<evidence type="ECO:0000313" key="12">
    <source>
        <dbReference type="Proteomes" id="UP001054252"/>
    </source>
</evidence>
<protein>
    <recommendedName>
        <fullName evidence="2">chitinase</fullName>
        <ecNumber evidence="2">3.2.1.14</ecNumber>
    </recommendedName>
</protein>
<evidence type="ECO:0000259" key="10">
    <source>
        <dbReference type="PROSITE" id="PS51910"/>
    </source>
</evidence>
<evidence type="ECO:0000256" key="8">
    <source>
        <dbReference type="ARBA" id="ARBA00023326"/>
    </source>
</evidence>
<evidence type="ECO:0000256" key="7">
    <source>
        <dbReference type="ARBA" id="ARBA00023295"/>
    </source>
</evidence>
<name>A0AAV5HND9_9ROSI</name>
<keyword evidence="6" id="KW-0119">Carbohydrate metabolism</keyword>
<evidence type="ECO:0000313" key="11">
    <source>
        <dbReference type="EMBL" id="GKU88032.1"/>
    </source>
</evidence>
<evidence type="ECO:0000256" key="9">
    <source>
        <dbReference type="ARBA" id="ARBA00025727"/>
    </source>
</evidence>
<evidence type="ECO:0000256" key="5">
    <source>
        <dbReference type="ARBA" id="ARBA00023157"/>
    </source>
</evidence>
<keyword evidence="5" id="KW-1015">Disulfide bond</keyword>
<organism evidence="11 12">
    <name type="scientific">Rubroshorea leprosula</name>
    <dbReference type="NCBI Taxonomy" id="152421"/>
    <lineage>
        <taxon>Eukaryota</taxon>
        <taxon>Viridiplantae</taxon>
        <taxon>Streptophyta</taxon>
        <taxon>Embryophyta</taxon>
        <taxon>Tracheophyta</taxon>
        <taxon>Spermatophyta</taxon>
        <taxon>Magnoliopsida</taxon>
        <taxon>eudicotyledons</taxon>
        <taxon>Gunneridae</taxon>
        <taxon>Pentapetalae</taxon>
        <taxon>rosids</taxon>
        <taxon>malvids</taxon>
        <taxon>Malvales</taxon>
        <taxon>Dipterocarpaceae</taxon>
        <taxon>Rubroshorea</taxon>
    </lineage>
</organism>
<dbReference type="InterPro" id="IPR017853">
    <property type="entry name" value="GH"/>
</dbReference>
<dbReference type="PANTHER" id="PTHR45708:SF49">
    <property type="entry name" value="ENDOCHITINASE"/>
    <property type="match status" value="1"/>
</dbReference>
<evidence type="ECO:0000256" key="4">
    <source>
        <dbReference type="ARBA" id="ARBA00023024"/>
    </source>
</evidence>